<dbReference type="OrthoDB" id="9998011at2759"/>
<dbReference type="Gene3D" id="2.60.40.1940">
    <property type="match status" value="2"/>
</dbReference>
<dbReference type="InterPro" id="IPR013783">
    <property type="entry name" value="Ig-like_fold"/>
</dbReference>
<dbReference type="Pfam" id="PF00207">
    <property type="entry name" value="A2M"/>
    <property type="match status" value="2"/>
</dbReference>
<feature type="domain" description="Alpha-macroglobulin receptor-binding" evidence="9">
    <location>
        <begin position="648"/>
        <end position="734"/>
    </location>
</feature>
<evidence type="ECO:0000256" key="6">
    <source>
        <dbReference type="ARBA" id="ARBA00023180"/>
    </source>
</evidence>
<dbReference type="SUPFAM" id="SSF49410">
    <property type="entry name" value="Alpha-macroglobulin receptor domain"/>
    <property type="match status" value="2"/>
</dbReference>
<protein>
    <submittedName>
        <fullName evidence="10">Pregnancy zone protein</fullName>
    </submittedName>
</protein>
<evidence type="ECO:0000259" key="9">
    <source>
        <dbReference type="SMART" id="SM01361"/>
    </source>
</evidence>
<evidence type="ECO:0000256" key="4">
    <source>
        <dbReference type="ARBA" id="ARBA00022900"/>
    </source>
</evidence>
<reference evidence="10 11" key="1">
    <citation type="submission" date="2018-10" db="EMBL/GenBank/DDBJ databases">
        <title>Genome assembly for a Yunnan-Guizhou Plateau 3E fish, Anabarilius grahami (Regan), and its evolutionary and genetic applications.</title>
        <authorList>
            <person name="Jiang W."/>
        </authorList>
    </citation>
    <scope>NUCLEOTIDE SEQUENCE [LARGE SCALE GENOMIC DNA]</scope>
    <source>
        <strain evidence="10">AG-KIZ</strain>
        <tissue evidence="10">Muscle</tissue>
    </source>
</reference>
<sequence>MVTFPAVIESGSDAKLCATLLNPQEHLTMTVSLLDDKNGMTELVNVCSKKPLHRCFGFKAPRVHGESVQNLKVEVKGKVFRATEERKVMFKSYLPLTFIQTDKPIYNPGQTVRSLSGYPYSVEDEQECTFRPRRAAHANSDFIVPPKRGPFVPTNKAYTTFKCMQKVNFCFSELTVALLGLEKLEAPDMVTAAPAPPEARSGDMHSVKVTVRSYFPETWIWQLAQVGATGSTQVPLTVPDTITTWETEVFCLSSKGLGLAPPAQLTVFQPFFLELSLPYSIIRGENFELKATVFSYLSKCIMVKVTPASSTAFTLDASKGPYSSCLCDNGRKTFKWVLTASVLGPVNVTVNASAEPSRTRCGTETVTVPKRGRVDIVTRSLLVLGGVGDSVTMTAYVVVSLLELGIPVTDPVITNALSCLRPVVGNLGNTYATALLAYSFSLAGETSTRSQLLTALNNNAISEGTKLHWSQTTSGDTLAVEISSYVLLAVLTEQPLSTATLGYANRIVNWLMAQQNPYGGFSSTQDTVVALHALSVYAAKVFSMDCSSTVTVQSSVAGGESYSFTVNRDNRLLFQEKPLKNVPGKYSVKVSGSSCVSVQVACFYNIPTPVKVPKTLSVEAKVKADCQPLGANLMLNFTVMYNGAKASTNMVIVDIKLLSGFTADTSLLGSSPQTFAPLVERVDAGDDGVLVYLKGVPKGVPMTYTLKLNQVLAVNDLKPAVIKVYDYYQTSMLVHLNHVLLWLSSLNMIQLISCPSFRSFMVTFPAVIESGSDAKLCATLLNPQEHLTMTVSLLDDKNGMTELVNVCSKKPLHRCFGFKAPRVHGESVQNLKVEVKGKVFRATEERKVMFKSYLPLTFIQTDKPIYNPGQTVIESGSDAKLCATLLNPQEHLTMTVSLLDDKNGMTELVNVCSKKPLHRCFGFKAPRVHGESVQNLKVEVKGKVFRATEERKVMFKSYLPLTFIQTDKPIYNPGQTVNFRVVTMDVKFVPLDQMYNLVVVEDINNNRIGQWTNVSSTGWILQLSHQLNSEAQIGMYTLKAFIGDRGVSQVFEVKKYVLPKFDVTVNTSQTYSVADVGLKVEACAKYTYGQTVPGQALVEVCRDPLQYVPDVTRLCLSKTAKMNATGCASFTVETSVFFNTKFENGLQDLFVVTVNVTEEGTDVVMSKSATVSITFEVGKVTFVDLPDYIEPGSKIHGKAKASSLVPFPNRDLSRQITVSRFNGTPIVKKAVYLLDGNNHKLLLNLTTNQKGLATFSLNTANLPKADLNLVASATPGVVYSSKSPYFTTDTRVVRLLQPDSPNNPSLSELTIVTLEQPLKCGATFPVTVKYSFVGESGDYSADVVYMVLSRGMIVLHGFKTIKAKASNKVTSGSVSFQLSIGVDMAPAVQILVFCVLPSENVVVVSASFDTEACFQNKVSLEFSPATAVPAEGNVLKVSAQAGSLCGLSVVDQSVWILEPGRRLSPKMFCLHRSFMVTFPAVIESGSDAKLCATLLNPQEHLTMTVSLLDDKNGMTELVNVCSKKPLHRCFDFKAPRVHGESVQNLKVEVKGKVFRATEERKVMFKSYLPLTFIQTDKPIYNPGQTVNFRVVTMDVKFVPLDQMYNLVVVEDNNNNRIGQWTNVSSTGWILQLSHQLNSEAQIGMYTLKAFIGDRGVSQVFEVKKYVLPKFDVTVNTSQTYSVADVGLKVEACAKYTYGQPVPGQALVEVCRDPLQYVPDVTRLCLSKTAKMNATGCASFTIETSVFFNTKFENGLQDLFVVTVNVTEEGTDVVMSKSATVSITFEVGKITVSRFNGSPIVKKAVYLLDGNNHKPLLNLTTNQKGLATFSLNTANLPKVDLNLVASATPEVVYSSKSPYFTTDTRVVRLLQPDSPNNPSLSELTIVTLEQPLKCGATFPVTVKYSFVGESCDYSADVVYMVLSRGMIVLHGFKTIKAKASNKVTSGSVSFQLSVGVDMAPAVQILVFCVLPSENVVVVSASFDTEACFQNKVSLEFSPATAVPAEENVLKVSAQAGSLCGLSAVDQSVWILEPGRRLSPKMVFDLLPVRSLSGYPYSVEDEQECTFQPRLAARANSDFIVPPKRGPFVPTNKAYTTFKVFDLLPVRSLSGYPYSVEDEQECTFRPRRAACANSDFIVPPKRGPFVPTNKAYTTFKSLGMKVATNLAVRAPPCWRHRPGLPMALEKLEAPDMMTATPAPPEARSGDMHSVKVTVRSYFPETWIWQLAQVGATGSTQVPLTVPDTITTWETEVFCLSSKGLGLAPPAQLTVFQPFFLELSLPYSIIRGENFELKATVFSYLSKCIMVKVTPASSTAFTLDASKGPYSSCLCDNGRKTFKWVLTASVLGPVNVTVNASAEPSRTRCGTETVTVPKRGRVDVVTRSLLVLAEGVERTSTQSWLLCPKGDVLSEDVTLTFPTNVVQGSARCSVSVLGDIMGHALKNLDKLLRMPYGCGEQNMIILAPNIYILLYLEVTGQLTAAIRETAIGYLRSGYQRQLNYRHKDGSFSTFGYDESNTWLTAFVVRTFGLARQFIFTDPHVLQSAKDWLISKQGSDGCFIQQGTLHHYDMKGGVGDSVTMTAYVVVSLLELGIPVTDPVITNALSCLRPVVGNLRNTYTTALLAYSFSLAGETSTRSQLLTALKNNAISEGTKLHWSQTTSGDTLAVEISSYVLLAVLTEQPLSTATLGYANRIVNWLVAQQNPYGGFSSTQDTVVALHALSVYAAKVFSLDCSSTVTVQSSVAAGESYSFTVNRDNRLLFQEKPLKNVPGKYSVKASGSSCVSVQVACFYNIPTPVKVPKTLSVDAKVKADCQPLGANLMLNFTVMYNGAKASTNMVIVDIKLLSGFTADTSLLGSSPQTFAPLVERVDAGDDGVLVYLKEVPKGVPMTYTLKLNQVLAVNDLKPAVIKIYDYYQTSDAFETTYIFSCPICLH</sequence>
<evidence type="ECO:0000313" key="10">
    <source>
        <dbReference type="EMBL" id="ROI63303.1"/>
    </source>
</evidence>
<evidence type="ECO:0000256" key="3">
    <source>
        <dbReference type="ARBA" id="ARBA00022729"/>
    </source>
</evidence>
<dbReference type="Gene3D" id="6.20.50.160">
    <property type="match status" value="1"/>
</dbReference>
<dbReference type="InterPro" id="IPR019742">
    <property type="entry name" value="MacrogloblnA2_CS"/>
</dbReference>
<evidence type="ECO:0000256" key="1">
    <source>
        <dbReference type="ARBA" id="ARBA00010952"/>
    </source>
</evidence>
<dbReference type="InterPro" id="IPR002890">
    <property type="entry name" value="MG2"/>
</dbReference>
<feature type="domain" description="Alpha-macroglobulin receptor-binding" evidence="9">
    <location>
        <begin position="2831"/>
        <end position="2921"/>
    </location>
</feature>
<name>A0A3N0XMZ2_ANAGA</name>
<dbReference type="EMBL" id="RJVU01070029">
    <property type="protein sequence ID" value="ROI63303.1"/>
    <property type="molecule type" value="Genomic_DNA"/>
</dbReference>
<dbReference type="InterPro" id="IPR041555">
    <property type="entry name" value="MG3"/>
</dbReference>
<dbReference type="SUPFAM" id="SSF48239">
    <property type="entry name" value="Terpenoid cyclases/Protein prenyltransferases"/>
    <property type="match status" value="2"/>
</dbReference>
<gene>
    <name evidence="10" type="ORF">DPX16_0574</name>
</gene>
<dbReference type="Proteomes" id="UP000281406">
    <property type="component" value="Unassembled WGS sequence"/>
</dbReference>
<dbReference type="Gene3D" id="2.60.120.1540">
    <property type="match status" value="1"/>
</dbReference>
<dbReference type="Gene3D" id="2.60.40.10">
    <property type="entry name" value="Immunoglobulins"/>
    <property type="match status" value="2"/>
</dbReference>
<dbReference type="FunFam" id="2.60.40.1930:FF:000001">
    <property type="entry name" value="CD109 isoform 3"/>
    <property type="match status" value="2"/>
</dbReference>
<keyword evidence="3" id="KW-0732">Signal</keyword>
<comment type="caution">
    <text evidence="10">The sequence shown here is derived from an EMBL/GenBank/DDBJ whole genome shotgun (WGS) entry which is preliminary data.</text>
</comment>
<dbReference type="InterPro" id="IPR011625">
    <property type="entry name" value="A2M_N_BRD"/>
</dbReference>
<dbReference type="InterPro" id="IPR050473">
    <property type="entry name" value="A2M/Complement_sys"/>
</dbReference>
<proteinExistence type="inferred from homology"/>
<dbReference type="InterPro" id="IPR008930">
    <property type="entry name" value="Terpenoid_cyclase/PrenylTrfase"/>
</dbReference>
<dbReference type="GO" id="GO:0004867">
    <property type="term" value="F:serine-type endopeptidase inhibitor activity"/>
    <property type="evidence" value="ECO:0007669"/>
    <property type="project" value="UniProtKB-KW"/>
</dbReference>
<dbReference type="Pfam" id="PF07677">
    <property type="entry name" value="A2M_recep"/>
    <property type="match status" value="2"/>
</dbReference>
<evidence type="ECO:0000256" key="2">
    <source>
        <dbReference type="ARBA" id="ARBA00022690"/>
    </source>
</evidence>
<evidence type="ECO:0000256" key="5">
    <source>
        <dbReference type="ARBA" id="ARBA00023157"/>
    </source>
</evidence>
<dbReference type="Gene3D" id="1.50.10.20">
    <property type="match status" value="2"/>
</dbReference>
<dbReference type="InterPro" id="IPR011626">
    <property type="entry name" value="Alpha-macroglobulin_TED"/>
</dbReference>
<dbReference type="InterPro" id="IPR009048">
    <property type="entry name" value="A-macroglobulin_rcpt-bd"/>
</dbReference>
<dbReference type="SMART" id="SM01359">
    <property type="entry name" value="A2M_N_2"/>
    <property type="match status" value="2"/>
</dbReference>
<keyword evidence="4" id="KW-0722">Serine protease inhibitor</keyword>
<dbReference type="FunFam" id="1.50.10.20:FF:000001">
    <property type="entry name" value="CD109 isoform 1"/>
    <property type="match status" value="1"/>
</dbReference>
<dbReference type="SMART" id="SM01361">
    <property type="entry name" value="A2M_recep"/>
    <property type="match status" value="2"/>
</dbReference>
<feature type="domain" description="Alpha-2-macroglobulin bait region" evidence="7">
    <location>
        <begin position="1309"/>
        <end position="1457"/>
    </location>
</feature>
<accession>A0A3N0XMZ2</accession>
<keyword evidence="6" id="KW-0325">Glycoprotein</keyword>
<keyword evidence="11" id="KW-1185">Reference proteome</keyword>
<dbReference type="PANTHER" id="PTHR11412">
    <property type="entry name" value="MACROGLOBULIN / COMPLEMENT"/>
    <property type="match status" value="1"/>
</dbReference>
<dbReference type="Gene3D" id="2.20.130.20">
    <property type="match status" value="2"/>
</dbReference>
<dbReference type="InterPro" id="IPR001599">
    <property type="entry name" value="Macroglobln_a2"/>
</dbReference>
<dbReference type="Pfam" id="PF07678">
    <property type="entry name" value="TED_complement"/>
    <property type="match status" value="2"/>
</dbReference>
<evidence type="ECO:0000313" key="11">
    <source>
        <dbReference type="Proteomes" id="UP000281406"/>
    </source>
</evidence>
<dbReference type="Pfam" id="PF07703">
    <property type="entry name" value="A2M_BRD"/>
    <property type="match status" value="2"/>
</dbReference>
<dbReference type="InterPro" id="IPR036595">
    <property type="entry name" value="A-macroglobulin_rcpt-bd_sf"/>
</dbReference>
<feature type="domain" description="Alpha-2-macroglobulin bait region" evidence="7">
    <location>
        <begin position="1882"/>
        <end position="2030"/>
    </location>
</feature>
<keyword evidence="5" id="KW-1015">Disulfide bond</keyword>
<feature type="domain" description="Alpha-2-macroglobulin" evidence="8">
    <location>
        <begin position="2219"/>
        <end position="2308"/>
    </location>
</feature>
<dbReference type="InterPro" id="IPR014756">
    <property type="entry name" value="Ig_E-set"/>
</dbReference>
<dbReference type="InterPro" id="IPR041813">
    <property type="entry name" value="A2M_TED"/>
</dbReference>
<dbReference type="Gene3D" id="2.60.40.1930">
    <property type="match status" value="4"/>
</dbReference>
<dbReference type="GO" id="GO:0007399">
    <property type="term" value="P:nervous system development"/>
    <property type="evidence" value="ECO:0007669"/>
    <property type="project" value="UniProtKB-ARBA"/>
</dbReference>
<keyword evidence="2" id="KW-0646">Protease inhibitor</keyword>
<dbReference type="CDD" id="cd02897">
    <property type="entry name" value="A2M_2"/>
    <property type="match status" value="1"/>
</dbReference>
<dbReference type="SMART" id="SM01419">
    <property type="entry name" value="Thiol-ester_cl"/>
    <property type="match status" value="1"/>
</dbReference>
<dbReference type="PANTHER" id="PTHR11412:SF150">
    <property type="entry name" value="ALPHA-2-MACROGLOBULIN-RELATED"/>
    <property type="match status" value="1"/>
</dbReference>
<evidence type="ECO:0000259" key="8">
    <source>
        <dbReference type="SMART" id="SM01360"/>
    </source>
</evidence>
<comment type="similarity">
    <text evidence="1">Belongs to the protease inhibitor I39 (alpha-2-macroglobulin) family.</text>
</comment>
<organism evidence="10 11">
    <name type="scientific">Anabarilius grahami</name>
    <name type="common">Kanglang fish</name>
    <name type="synonym">Barilius grahami</name>
    <dbReference type="NCBI Taxonomy" id="495550"/>
    <lineage>
        <taxon>Eukaryota</taxon>
        <taxon>Metazoa</taxon>
        <taxon>Chordata</taxon>
        <taxon>Craniata</taxon>
        <taxon>Vertebrata</taxon>
        <taxon>Euteleostomi</taxon>
        <taxon>Actinopterygii</taxon>
        <taxon>Neopterygii</taxon>
        <taxon>Teleostei</taxon>
        <taxon>Ostariophysi</taxon>
        <taxon>Cypriniformes</taxon>
        <taxon>Xenocyprididae</taxon>
        <taxon>Xenocypridinae</taxon>
        <taxon>Xenocypridinae incertae sedis</taxon>
        <taxon>Anabarilius</taxon>
    </lineage>
</organism>
<dbReference type="InterPro" id="IPR047565">
    <property type="entry name" value="Alpha-macroglob_thiol-ester_cl"/>
</dbReference>
<dbReference type="SUPFAM" id="SSF81296">
    <property type="entry name" value="E set domains"/>
    <property type="match status" value="2"/>
</dbReference>
<dbReference type="Pfam" id="PF17791">
    <property type="entry name" value="MG3"/>
    <property type="match status" value="2"/>
</dbReference>
<dbReference type="Pfam" id="PF01835">
    <property type="entry name" value="MG2"/>
    <property type="match status" value="2"/>
</dbReference>
<dbReference type="SMART" id="SM01360">
    <property type="entry name" value="A2M"/>
    <property type="match status" value="2"/>
</dbReference>
<dbReference type="Gene3D" id="2.60.40.690">
    <property type="entry name" value="Alpha-macroglobulin, receptor-binding domain"/>
    <property type="match status" value="2"/>
</dbReference>
<feature type="domain" description="Alpha-2-macroglobulin" evidence="8">
    <location>
        <begin position="218"/>
        <end position="307"/>
    </location>
</feature>
<dbReference type="PROSITE" id="PS00477">
    <property type="entry name" value="ALPHA_2_MACROGLOBULIN"/>
    <property type="match status" value="1"/>
</dbReference>
<dbReference type="GO" id="GO:0005615">
    <property type="term" value="C:extracellular space"/>
    <property type="evidence" value="ECO:0007669"/>
    <property type="project" value="InterPro"/>
</dbReference>
<evidence type="ECO:0000259" key="7">
    <source>
        <dbReference type="SMART" id="SM01359"/>
    </source>
</evidence>